<name>A0ABU7G2U1_9ALTE</name>
<reference evidence="2" key="1">
    <citation type="submission" date="2023-07" db="EMBL/GenBank/DDBJ databases">
        <title>Draft genome sequence of Agarivorans aestuarii strain ZMCS4, a CAZymes producing bacteria isolated from the marine brown algae Clodostephus spongiosus.</title>
        <authorList>
            <person name="Lorente B."/>
            <person name="Cabral C."/>
            <person name="Frias J."/>
            <person name="Faria J."/>
            <person name="Toubarro D."/>
        </authorList>
    </citation>
    <scope>NUCLEOTIDE SEQUENCE [LARGE SCALE GENOMIC DNA]</scope>
    <source>
        <strain evidence="2">ZMCS4</strain>
    </source>
</reference>
<sequence length="673" mass="77760">MDAQRYSQLVKQTKIGKQLPDAVYLHKDTIFSLPSELQSFIPAVANAVKLGPEQWNIIKLFKRDFRLSLLHYPNFYDDPYPALSQSLNVDLTRLNHKITSYSGTDNPPILHRKETMIDPNHPEFETFKMITQEGENAGLYENSRLIGFKSSWMHLIKQHGYELVDGRLFRASAVSNNIEATGIDRHRTAIVRHELSAPMKTLVKHGYLEGEHSIFDYGCGRGDDLRELEAHGLDAIGWDPNFCPDTEKLNSDIVNLGFVLNVIEDQHERLDALLGAWELSDRLLVVSVMLANESYISQFKPYKDGVITSRNTFQKYYAQSEIKSYLERSLQEGVITVAPGIFYIFKDKLAEQTYLQRKYKRSHRWEQLTNSQTLDSKDKARLVIAQKQELFNSFWNVCLELGRIPANDEFSESQQVRDLVGSHKKAFSLLKESYDISEFKKAEKSRQEDLLLYFAMELFEKRKPYTQQSEALKRDIKALFTDYKAAINLATELLFAIADTNLISNQCKKAHNSLSASLLNPGHSLILHKQFIDELPLLLRTYVGAGLQMYGELDEELDLIKIHIISGKLTLCSYDDFEKSVPFLVERIKIKMAEQDIDFFDYVDERRRPPLLNKHLYLSNDDKNKNKQENFDKRLARILEITPEKEALIQRIELETSLDKANKKIRGFTLVKK</sequence>
<dbReference type="NCBIfam" id="TIGR04096">
    <property type="entry name" value="dnd_rel_methyl"/>
    <property type="match status" value="1"/>
</dbReference>
<keyword evidence="1" id="KW-0489">Methyltransferase</keyword>
<evidence type="ECO:0000313" key="1">
    <source>
        <dbReference type="EMBL" id="MEE1673610.1"/>
    </source>
</evidence>
<proteinExistence type="predicted"/>
<dbReference type="GO" id="GO:0008168">
    <property type="term" value="F:methyltransferase activity"/>
    <property type="evidence" value="ECO:0007669"/>
    <property type="project" value="UniProtKB-KW"/>
</dbReference>
<keyword evidence="2" id="KW-1185">Reference proteome</keyword>
<protein>
    <submittedName>
        <fullName evidence="1">DNA phosphorothioation-associated putative methyltransferase</fullName>
    </submittedName>
</protein>
<gene>
    <name evidence="1" type="ORF">SNR37_003036</name>
</gene>
<accession>A0ABU7G2U1</accession>
<dbReference type="GO" id="GO:0032259">
    <property type="term" value="P:methylation"/>
    <property type="evidence" value="ECO:0007669"/>
    <property type="project" value="UniProtKB-KW"/>
</dbReference>
<keyword evidence="1" id="KW-0808">Transferase</keyword>
<evidence type="ECO:0000313" key="2">
    <source>
        <dbReference type="Proteomes" id="UP001310248"/>
    </source>
</evidence>
<dbReference type="RefSeq" id="WP_329774868.1">
    <property type="nucleotide sequence ID" value="NZ_JAYDYW010000005.1"/>
</dbReference>
<organism evidence="1 2">
    <name type="scientific">Agarivorans aestuarii</name>
    <dbReference type="NCBI Taxonomy" id="1563703"/>
    <lineage>
        <taxon>Bacteria</taxon>
        <taxon>Pseudomonadati</taxon>
        <taxon>Pseudomonadota</taxon>
        <taxon>Gammaproteobacteria</taxon>
        <taxon>Alteromonadales</taxon>
        <taxon>Alteromonadaceae</taxon>
        <taxon>Agarivorans</taxon>
    </lineage>
</organism>
<dbReference type="InterPro" id="IPR024019">
    <property type="entry name" value="CHP04096"/>
</dbReference>
<comment type="caution">
    <text evidence="1">The sequence shown here is derived from an EMBL/GenBank/DDBJ whole genome shotgun (WGS) entry which is preliminary data.</text>
</comment>
<dbReference type="Proteomes" id="UP001310248">
    <property type="component" value="Unassembled WGS sequence"/>
</dbReference>
<dbReference type="EMBL" id="JAYDYW010000005">
    <property type="protein sequence ID" value="MEE1673610.1"/>
    <property type="molecule type" value="Genomic_DNA"/>
</dbReference>